<comment type="caution">
    <text evidence="1">The sequence shown here is derived from an EMBL/GenBank/DDBJ whole genome shotgun (WGS) entry which is preliminary data.</text>
</comment>
<dbReference type="Proteomes" id="UP001596189">
    <property type="component" value="Unassembled WGS sequence"/>
</dbReference>
<dbReference type="EMBL" id="JBHSRD010000002">
    <property type="protein sequence ID" value="MFC6006417.1"/>
    <property type="molecule type" value="Genomic_DNA"/>
</dbReference>
<evidence type="ECO:0000313" key="1">
    <source>
        <dbReference type="EMBL" id="MFC6006417.1"/>
    </source>
</evidence>
<organism evidence="1 2">
    <name type="scientific">Angustibacter luteus</name>
    <dbReference type="NCBI Taxonomy" id="658456"/>
    <lineage>
        <taxon>Bacteria</taxon>
        <taxon>Bacillati</taxon>
        <taxon>Actinomycetota</taxon>
        <taxon>Actinomycetes</taxon>
        <taxon>Kineosporiales</taxon>
        <taxon>Kineosporiaceae</taxon>
    </lineage>
</organism>
<sequence length="181" mass="19724">MATTHLQFHCLPDEAAGLFAAWTEGLSGTLAAETFFPEYAVHELRRDDGWAQAVTGGLSVDRLNLVVGGIRQPVDRSTDFLRRHPDALRLTLPISNEEGLREASLDGCSTSPEVAQMWRTALTRAKRSLTRAPVTLTLPFTGATDSVLRYHSRGVRESAAGGLRLLAIAGNGQFQLQNDPR</sequence>
<protein>
    <submittedName>
        <fullName evidence="1">Uncharacterized protein</fullName>
    </submittedName>
</protein>
<name>A0ABW1JBZ1_9ACTN</name>
<proteinExistence type="predicted"/>
<reference evidence="2" key="1">
    <citation type="journal article" date="2019" name="Int. J. Syst. Evol. Microbiol.">
        <title>The Global Catalogue of Microorganisms (GCM) 10K type strain sequencing project: providing services to taxonomists for standard genome sequencing and annotation.</title>
        <authorList>
            <consortium name="The Broad Institute Genomics Platform"/>
            <consortium name="The Broad Institute Genome Sequencing Center for Infectious Disease"/>
            <person name="Wu L."/>
            <person name="Ma J."/>
        </authorList>
    </citation>
    <scope>NUCLEOTIDE SEQUENCE [LARGE SCALE GENOMIC DNA]</scope>
    <source>
        <strain evidence="2">KACC 14249</strain>
    </source>
</reference>
<accession>A0ABW1JBZ1</accession>
<evidence type="ECO:0000313" key="2">
    <source>
        <dbReference type="Proteomes" id="UP001596189"/>
    </source>
</evidence>
<gene>
    <name evidence="1" type="ORF">ACFQDO_04665</name>
</gene>
<dbReference type="RefSeq" id="WP_345717253.1">
    <property type="nucleotide sequence ID" value="NZ_BAABFP010000005.1"/>
</dbReference>
<keyword evidence="2" id="KW-1185">Reference proteome</keyword>